<keyword evidence="2" id="KW-1185">Reference proteome</keyword>
<dbReference type="InterPro" id="IPR019289">
    <property type="entry name" value="Phage_tail_E/E"/>
</dbReference>
<dbReference type="PATRIC" id="fig|128780.6.peg.3447"/>
<sequence>MSQTPKTVTIPLEEPILRGEQKIDQLTLRRPQAGELRGVRLAELTNGDVGAVLAVLPRISSPILTPTEAAELDPVDLAAATSEIIGFFMTKPQRQELEARKSSY</sequence>
<protein>
    <submittedName>
        <fullName evidence="1">Phage tail protein GpE+E</fullName>
    </submittedName>
</protein>
<dbReference type="OrthoDB" id="7366507at2"/>
<name>A0A0S1B3V5_9GAMM</name>
<proteinExistence type="predicted"/>
<evidence type="ECO:0000313" key="1">
    <source>
        <dbReference type="EMBL" id="ALJ29744.1"/>
    </source>
</evidence>
<accession>A0A0S1B3V5</accession>
<dbReference type="EMBL" id="CP012900">
    <property type="protein sequence ID" value="ALJ29744.1"/>
    <property type="molecule type" value="Genomic_DNA"/>
</dbReference>
<dbReference type="AlphaFoldDB" id="A0A0S1B3V5"/>
<dbReference type="KEGG" id="sacz:AOT14_34040"/>
<gene>
    <name evidence="1" type="primary">gpE</name>
    <name evidence="1" type="ORF">AOT14_34040</name>
</gene>
<evidence type="ECO:0000313" key="2">
    <source>
        <dbReference type="Proteomes" id="UP000061010"/>
    </source>
</evidence>
<reference evidence="1 2" key="1">
    <citation type="journal article" date="2015" name="Genome Announc.">
        <title>Complete Genome Sequencing of Stenotrophomonas acidaminiphila ZAC14D2_NAIMI4_2, a Multidrug-Resistant Strain Isolated from Sediments of a Polluted River in Mexico, Uncovers New Antibiotic Resistance Genes and a Novel Class-II Lasso Peptide Biosynthesis Gene Cluster.</title>
        <authorList>
            <person name="Vinuesa P."/>
            <person name="Ochoa-Sanchez L.E."/>
        </authorList>
    </citation>
    <scope>NUCLEOTIDE SEQUENCE [LARGE SCALE GENOMIC DNA]</scope>
    <source>
        <strain evidence="1 2">ZAC14D2_NAIMI4_2</strain>
    </source>
</reference>
<dbReference type="Proteomes" id="UP000061010">
    <property type="component" value="Chromosome"/>
</dbReference>
<organism evidence="1 2">
    <name type="scientific">Stenotrophomonas acidaminiphila</name>
    <dbReference type="NCBI Taxonomy" id="128780"/>
    <lineage>
        <taxon>Bacteria</taxon>
        <taxon>Pseudomonadati</taxon>
        <taxon>Pseudomonadota</taxon>
        <taxon>Gammaproteobacteria</taxon>
        <taxon>Lysobacterales</taxon>
        <taxon>Lysobacteraceae</taxon>
        <taxon>Stenotrophomonas</taxon>
    </lineage>
</organism>
<dbReference type="Pfam" id="PF10109">
    <property type="entry name" value="Phage_TAC_7"/>
    <property type="match status" value="1"/>
</dbReference>